<name>A0A8K0W9V8_9HYPO</name>
<reference evidence="2" key="1">
    <citation type="journal article" date="2021" name="Nat. Commun.">
        <title>Genetic determinants of endophytism in the Arabidopsis root mycobiome.</title>
        <authorList>
            <person name="Mesny F."/>
            <person name="Miyauchi S."/>
            <person name="Thiergart T."/>
            <person name="Pickel B."/>
            <person name="Atanasova L."/>
            <person name="Karlsson M."/>
            <person name="Huettel B."/>
            <person name="Barry K.W."/>
            <person name="Haridas S."/>
            <person name="Chen C."/>
            <person name="Bauer D."/>
            <person name="Andreopoulos W."/>
            <person name="Pangilinan J."/>
            <person name="LaButti K."/>
            <person name="Riley R."/>
            <person name="Lipzen A."/>
            <person name="Clum A."/>
            <person name="Drula E."/>
            <person name="Henrissat B."/>
            <person name="Kohler A."/>
            <person name="Grigoriev I.V."/>
            <person name="Martin F.M."/>
            <person name="Hacquard S."/>
        </authorList>
    </citation>
    <scope>NUCLEOTIDE SEQUENCE</scope>
    <source>
        <strain evidence="2">MPI-SDFR-AT-0068</strain>
    </source>
</reference>
<evidence type="ECO:0000313" key="3">
    <source>
        <dbReference type="Proteomes" id="UP000813427"/>
    </source>
</evidence>
<evidence type="ECO:0000256" key="1">
    <source>
        <dbReference type="SAM" id="SignalP"/>
    </source>
</evidence>
<protein>
    <submittedName>
        <fullName evidence="2">Uncharacterized protein</fullName>
    </submittedName>
</protein>
<dbReference type="Proteomes" id="UP000813427">
    <property type="component" value="Unassembled WGS sequence"/>
</dbReference>
<organism evidence="2 3">
    <name type="scientific">Fusarium tricinctum</name>
    <dbReference type="NCBI Taxonomy" id="61284"/>
    <lineage>
        <taxon>Eukaryota</taxon>
        <taxon>Fungi</taxon>
        <taxon>Dikarya</taxon>
        <taxon>Ascomycota</taxon>
        <taxon>Pezizomycotina</taxon>
        <taxon>Sordariomycetes</taxon>
        <taxon>Hypocreomycetidae</taxon>
        <taxon>Hypocreales</taxon>
        <taxon>Nectriaceae</taxon>
        <taxon>Fusarium</taxon>
        <taxon>Fusarium tricinctum species complex</taxon>
    </lineage>
</organism>
<keyword evidence="3" id="KW-1185">Reference proteome</keyword>
<evidence type="ECO:0000313" key="2">
    <source>
        <dbReference type="EMBL" id="KAH7238897.1"/>
    </source>
</evidence>
<gene>
    <name evidence="2" type="ORF">BKA59DRAFT_458223</name>
</gene>
<proteinExistence type="predicted"/>
<feature type="chain" id="PRO_5035441536" evidence="1">
    <location>
        <begin position="21"/>
        <end position="145"/>
    </location>
</feature>
<dbReference type="AlphaFoldDB" id="A0A8K0W9V8"/>
<sequence length="145" mass="16456">MALVNLVLLRLWFLRHLVNSGVRRACTQVQSQDGSVGRTKQAERHRRPVIDANKMAGLYGNQGSRKLVAELVAKWLDKCTQDGELLRRIMDHGSWCVILLGDWEYRAQRCRVQSAEPINKNVSQTDLRPCDSNARYQVSAGVQPL</sequence>
<comment type="caution">
    <text evidence="2">The sequence shown here is derived from an EMBL/GenBank/DDBJ whole genome shotgun (WGS) entry which is preliminary data.</text>
</comment>
<accession>A0A8K0W9V8</accession>
<keyword evidence="1" id="KW-0732">Signal</keyword>
<dbReference type="OrthoDB" id="10331451at2759"/>
<feature type="signal peptide" evidence="1">
    <location>
        <begin position="1"/>
        <end position="20"/>
    </location>
</feature>
<dbReference type="EMBL" id="JAGPXF010000006">
    <property type="protein sequence ID" value="KAH7238897.1"/>
    <property type="molecule type" value="Genomic_DNA"/>
</dbReference>